<dbReference type="Pfam" id="PF00856">
    <property type="entry name" value="SET"/>
    <property type="match status" value="1"/>
</dbReference>
<feature type="domain" description="SET" evidence="4">
    <location>
        <begin position="55"/>
        <end position="289"/>
    </location>
</feature>
<keyword evidence="5" id="KW-1185">Reference proteome</keyword>
<evidence type="ECO:0000256" key="3">
    <source>
        <dbReference type="ARBA" id="ARBA00022691"/>
    </source>
</evidence>
<dbReference type="InterPro" id="IPR001214">
    <property type="entry name" value="SET_dom"/>
</dbReference>
<keyword evidence="2" id="KW-0808">Transferase</keyword>
<dbReference type="PROSITE" id="PS50280">
    <property type="entry name" value="SET"/>
    <property type="match status" value="1"/>
</dbReference>
<dbReference type="InterPro" id="IPR050600">
    <property type="entry name" value="SETD3_SETD6_MTase"/>
</dbReference>
<dbReference type="Gene3D" id="3.90.1410.10">
    <property type="entry name" value="set domain protein methyltransferase, domain 1"/>
    <property type="match status" value="1"/>
</dbReference>
<evidence type="ECO:0000256" key="1">
    <source>
        <dbReference type="ARBA" id="ARBA00022603"/>
    </source>
</evidence>
<dbReference type="GO" id="GO:0032259">
    <property type="term" value="P:methylation"/>
    <property type="evidence" value="ECO:0007669"/>
    <property type="project" value="UniProtKB-KW"/>
</dbReference>
<dbReference type="InterPro" id="IPR036464">
    <property type="entry name" value="Rubisco_LSMT_subst-bd_sf"/>
</dbReference>
<name>A0A6J1CZH5_MOMCH</name>
<proteinExistence type="predicted"/>
<dbReference type="SUPFAM" id="SSF82199">
    <property type="entry name" value="SET domain"/>
    <property type="match status" value="1"/>
</dbReference>
<reference evidence="6" key="1">
    <citation type="submission" date="2025-08" db="UniProtKB">
        <authorList>
            <consortium name="RefSeq"/>
        </authorList>
    </citation>
    <scope>IDENTIFICATION</scope>
    <source>
        <strain evidence="6">OHB3-1</strain>
    </source>
</reference>
<dbReference type="PANTHER" id="PTHR13271">
    <property type="entry name" value="UNCHARACTERIZED PUTATIVE METHYLTRANSFERASE"/>
    <property type="match status" value="1"/>
</dbReference>
<dbReference type="InterPro" id="IPR015353">
    <property type="entry name" value="Rubisco_LSMT_subst-bd"/>
</dbReference>
<protein>
    <submittedName>
        <fullName evidence="6">Histone-lysine N-methyltransferase setd3</fullName>
    </submittedName>
</protein>
<keyword evidence="3" id="KW-0949">S-adenosyl-L-methionine</keyword>
<dbReference type="AlphaFoldDB" id="A0A6J1CZH5"/>
<organism evidence="5 6">
    <name type="scientific">Momordica charantia</name>
    <name type="common">Bitter gourd</name>
    <name type="synonym">Balsam pear</name>
    <dbReference type="NCBI Taxonomy" id="3673"/>
    <lineage>
        <taxon>Eukaryota</taxon>
        <taxon>Viridiplantae</taxon>
        <taxon>Streptophyta</taxon>
        <taxon>Embryophyta</taxon>
        <taxon>Tracheophyta</taxon>
        <taxon>Spermatophyta</taxon>
        <taxon>Magnoliopsida</taxon>
        <taxon>eudicotyledons</taxon>
        <taxon>Gunneridae</taxon>
        <taxon>Pentapetalae</taxon>
        <taxon>rosids</taxon>
        <taxon>fabids</taxon>
        <taxon>Cucurbitales</taxon>
        <taxon>Cucurbitaceae</taxon>
        <taxon>Momordiceae</taxon>
        <taxon>Momordica</taxon>
    </lineage>
</organism>
<evidence type="ECO:0000313" key="5">
    <source>
        <dbReference type="Proteomes" id="UP000504603"/>
    </source>
</evidence>
<evidence type="ECO:0000259" key="4">
    <source>
        <dbReference type="PROSITE" id="PS50280"/>
    </source>
</evidence>
<dbReference type="PANTHER" id="PTHR13271:SF116">
    <property type="entry name" value="F21J9.27"/>
    <property type="match status" value="1"/>
</dbReference>
<sequence>MAASKIAMASLSLTHFRPLSSASTASMAPSSSTRLIPRPPDLINWVRREGGFVHQAVKIAQHADSGLGLVASDHIPTGSELIVLPHNLPLRFESPEAGDSDEADSVLVNLARQVPEELWSMKLGLKLLKERAKVGSFWWPYIGNLPEVFSIPIFFPGEDIKNLQYAPLLYQVNKRCRFLLDLEKEVRRTLDSVKPEHHPFGGQTVDASSLGWAMAAVSSRAFRLYGKNLMDGTPNSVPMLLPLIDMCNHSFNSNARIVQEQDAGSMELKVKVVADTEIEGNVPLTLNYGCLDNDLFLLDYGFVIPSNQYDYIELKYDEALLEAASIVAGISSDNFSSPAPWQKLLLTKLNLRGETTLLKVCVGGPEIIDGRLLAALRVLLSVDEEMVQKHDLNVLKSLSAEAPLGAGNEIAALRTVIALCVIALGHFPTKIMEDETLLKKCENESTKLAIQFRIQKKSVIIDVMSNLTRRVKLLSSKVVSQG</sequence>
<dbReference type="Pfam" id="PF09273">
    <property type="entry name" value="Rubis-subs-bind"/>
    <property type="match status" value="1"/>
</dbReference>
<dbReference type="GeneID" id="111015627"/>
<keyword evidence="1" id="KW-0489">Methyltransferase</keyword>
<dbReference type="KEGG" id="mcha:111015627"/>
<dbReference type="InterPro" id="IPR046341">
    <property type="entry name" value="SET_dom_sf"/>
</dbReference>
<gene>
    <name evidence="6" type="primary">LOC111015627</name>
</gene>
<dbReference type="Proteomes" id="UP000504603">
    <property type="component" value="Unplaced"/>
</dbReference>
<dbReference type="CDD" id="cd10527">
    <property type="entry name" value="SET_LSMT"/>
    <property type="match status" value="1"/>
</dbReference>
<dbReference type="Gene3D" id="3.90.1420.10">
    <property type="entry name" value="Rubisco LSMT, substrate-binding domain"/>
    <property type="match status" value="1"/>
</dbReference>
<dbReference type="GO" id="GO:0016279">
    <property type="term" value="F:protein-lysine N-methyltransferase activity"/>
    <property type="evidence" value="ECO:0007669"/>
    <property type="project" value="TreeGrafter"/>
</dbReference>
<evidence type="ECO:0000313" key="6">
    <source>
        <dbReference type="RefSeq" id="XP_022146402.1"/>
    </source>
</evidence>
<dbReference type="SUPFAM" id="SSF81822">
    <property type="entry name" value="RuBisCo LSMT C-terminal, substrate-binding domain"/>
    <property type="match status" value="1"/>
</dbReference>
<accession>A0A6J1CZH5</accession>
<evidence type="ECO:0000256" key="2">
    <source>
        <dbReference type="ARBA" id="ARBA00022679"/>
    </source>
</evidence>
<dbReference type="SMART" id="SM00317">
    <property type="entry name" value="SET"/>
    <property type="match status" value="1"/>
</dbReference>
<dbReference type="OrthoDB" id="341421at2759"/>
<dbReference type="FunFam" id="3.90.1410.10:FF:000009">
    <property type="entry name" value="Histone-lysine N-methyltransferase setd3"/>
    <property type="match status" value="1"/>
</dbReference>
<dbReference type="RefSeq" id="XP_022146402.1">
    <property type="nucleotide sequence ID" value="XM_022290710.1"/>
</dbReference>